<reference evidence="1" key="2">
    <citation type="submission" date="2022-09" db="EMBL/GenBank/DDBJ databases">
        <title>Biosynthetic gene clusters of Dactylosporangioum fulvum.</title>
        <authorList>
            <person name="Caradec T."/>
        </authorList>
    </citation>
    <scope>NUCLEOTIDE SEQUENCE</scope>
    <source>
        <strain evidence="1">NRRL B-16292</strain>
    </source>
</reference>
<sequence>MTSGWTFLVTSSAEPIFSGLGHAGSADTARWEQAFSEDGGATWRTNWIMDLTRVVSGIPQGAPAPSAPAAWETRQ</sequence>
<organism evidence="1 2">
    <name type="scientific">Dactylosporangium fulvum</name>
    <dbReference type="NCBI Taxonomy" id="53359"/>
    <lineage>
        <taxon>Bacteria</taxon>
        <taxon>Bacillati</taxon>
        <taxon>Actinomycetota</taxon>
        <taxon>Actinomycetes</taxon>
        <taxon>Micromonosporales</taxon>
        <taxon>Micromonosporaceae</taxon>
        <taxon>Dactylosporangium</taxon>
    </lineage>
</organism>
<keyword evidence="2" id="KW-1185">Reference proteome</keyword>
<accession>A0ABY5W1P7</accession>
<evidence type="ECO:0008006" key="3">
    <source>
        <dbReference type="Google" id="ProtNLM"/>
    </source>
</evidence>
<reference evidence="1" key="1">
    <citation type="submission" date="2021-04" db="EMBL/GenBank/DDBJ databases">
        <authorList>
            <person name="Hartkoorn R.C."/>
            <person name="Beaudoing E."/>
            <person name="Hot D."/>
        </authorList>
    </citation>
    <scope>NUCLEOTIDE SEQUENCE</scope>
    <source>
        <strain evidence="1">NRRL B-16292</strain>
    </source>
</reference>
<proteinExistence type="predicted"/>
<dbReference type="RefSeq" id="WP_259861793.1">
    <property type="nucleotide sequence ID" value="NZ_BAAAST010000021.1"/>
</dbReference>
<evidence type="ECO:0000313" key="1">
    <source>
        <dbReference type="EMBL" id="UWP83978.1"/>
    </source>
</evidence>
<gene>
    <name evidence="1" type="ORF">Dfulv_06915</name>
</gene>
<name>A0ABY5W1P7_9ACTN</name>
<dbReference type="Proteomes" id="UP001059617">
    <property type="component" value="Chromosome"/>
</dbReference>
<protein>
    <recommendedName>
        <fullName evidence="3">DUF1579 domain-containing protein</fullName>
    </recommendedName>
</protein>
<evidence type="ECO:0000313" key="2">
    <source>
        <dbReference type="Proteomes" id="UP001059617"/>
    </source>
</evidence>
<dbReference type="EMBL" id="CP073720">
    <property type="protein sequence ID" value="UWP83978.1"/>
    <property type="molecule type" value="Genomic_DNA"/>
</dbReference>